<proteinExistence type="predicted"/>
<name>A0A1S2VR80_9BACT</name>
<evidence type="ECO:0000256" key="1">
    <source>
        <dbReference type="SAM" id="Phobius"/>
    </source>
</evidence>
<organism evidence="2 3">
    <name type="scientific">Arsenicibacter rosenii</name>
    <dbReference type="NCBI Taxonomy" id="1750698"/>
    <lineage>
        <taxon>Bacteria</taxon>
        <taxon>Pseudomonadati</taxon>
        <taxon>Bacteroidota</taxon>
        <taxon>Cytophagia</taxon>
        <taxon>Cytophagales</taxon>
        <taxon>Spirosomataceae</taxon>
        <taxon>Arsenicibacter</taxon>
    </lineage>
</organism>
<gene>
    <name evidence="2" type="ORF">BLX24_01455</name>
</gene>
<dbReference type="RefSeq" id="WP_071501772.1">
    <property type="nucleotide sequence ID" value="NZ_MORL01000001.1"/>
</dbReference>
<protein>
    <recommendedName>
        <fullName evidence="4">Bacterial Pleckstrin homology domain-containing protein</fullName>
    </recommendedName>
</protein>
<keyword evidence="3" id="KW-1185">Reference proteome</keyword>
<keyword evidence="1" id="KW-0472">Membrane</keyword>
<dbReference type="EMBL" id="MORL01000001">
    <property type="protein sequence ID" value="OIN61271.1"/>
    <property type="molecule type" value="Genomic_DNA"/>
</dbReference>
<evidence type="ECO:0008006" key="4">
    <source>
        <dbReference type="Google" id="ProtNLM"/>
    </source>
</evidence>
<comment type="caution">
    <text evidence="2">The sequence shown here is derived from an EMBL/GenBank/DDBJ whole genome shotgun (WGS) entry which is preliminary data.</text>
</comment>
<dbReference type="OrthoDB" id="582675at2"/>
<accession>A0A1S2VR80</accession>
<evidence type="ECO:0000313" key="3">
    <source>
        <dbReference type="Proteomes" id="UP000181790"/>
    </source>
</evidence>
<sequence>MKHHTFIEIQQIKYRWIPVLLLVVYTLILCYVIDISVLIDGDWFLLTVLSAFYGLKCAFIYLTVFKKFETRIDDRDVRFRYFPWAKWMVYPWEEIQDAYVREFALIGEYPQGVGGTRQGPGGWVYSMDGTWGLQLVKKSGARILIGTKRPEEIRRFLENHLTKDGQ</sequence>
<dbReference type="AlphaFoldDB" id="A0A1S2VR80"/>
<feature type="transmembrane region" description="Helical" evidence="1">
    <location>
        <begin position="43"/>
        <end position="65"/>
    </location>
</feature>
<evidence type="ECO:0000313" key="2">
    <source>
        <dbReference type="EMBL" id="OIN61271.1"/>
    </source>
</evidence>
<feature type="transmembrane region" description="Helical" evidence="1">
    <location>
        <begin position="16"/>
        <end position="37"/>
    </location>
</feature>
<reference evidence="2 3" key="1">
    <citation type="submission" date="2016-10" db="EMBL/GenBank/DDBJ databases">
        <title>Arsenicibacter rosenii gen. nov., sp. nov., an efficient arsenic-methylating bacterium isolated from an arsenic-contaminated paddy soil.</title>
        <authorList>
            <person name="Huang K."/>
        </authorList>
    </citation>
    <scope>NUCLEOTIDE SEQUENCE [LARGE SCALE GENOMIC DNA]</scope>
    <source>
        <strain evidence="2 3">SM-1</strain>
    </source>
</reference>
<dbReference type="Proteomes" id="UP000181790">
    <property type="component" value="Unassembled WGS sequence"/>
</dbReference>
<keyword evidence="1" id="KW-0812">Transmembrane</keyword>
<keyword evidence="1" id="KW-1133">Transmembrane helix</keyword>